<dbReference type="KEGG" id="pfy:PFICI_03377"/>
<dbReference type="EMBL" id="KI912110">
    <property type="protein sequence ID" value="ETS85352.1"/>
    <property type="molecule type" value="Genomic_DNA"/>
</dbReference>
<dbReference type="GO" id="GO:0008270">
    <property type="term" value="F:zinc ion binding"/>
    <property type="evidence" value="ECO:0007669"/>
    <property type="project" value="InterPro"/>
</dbReference>
<evidence type="ECO:0000259" key="9">
    <source>
        <dbReference type="Pfam" id="PF04082"/>
    </source>
</evidence>
<evidence type="ECO:0000256" key="8">
    <source>
        <dbReference type="SAM" id="MobiDB-lite"/>
    </source>
</evidence>
<reference evidence="11" key="1">
    <citation type="journal article" date="2015" name="BMC Genomics">
        <title>Genomic and transcriptomic analysis of the endophytic fungus Pestalotiopsis fici reveals its lifestyle and high potential for synthesis of natural products.</title>
        <authorList>
            <person name="Wang X."/>
            <person name="Zhang X."/>
            <person name="Liu L."/>
            <person name="Xiang M."/>
            <person name="Wang W."/>
            <person name="Sun X."/>
            <person name="Che Y."/>
            <person name="Guo L."/>
            <person name="Liu G."/>
            <person name="Guo L."/>
            <person name="Wang C."/>
            <person name="Yin W.B."/>
            <person name="Stadler M."/>
            <person name="Zhang X."/>
            <person name="Liu X."/>
        </authorList>
    </citation>
    <scope>NUCLEOTIDE SEQUENCE [LARGE SCALE GENOMIC DNA]</scope>
    <source>
        <strain evidence="11">W106-1 / CGMCC3.15140</strain>
    </source>
</reference>
<dbReference type="Pfam" id="PF04082">
    <property type="entry name" value="Fungal_trans"/>
    <property type="match status" value="1"/>
</dbReference>
<accession>W3XIU3</accession>
<evidence type="ECO:0000256" key="4">
    <source>
        <dbReference type="ARBA" id="ARBA00023015"/>
    </source>
</evidence>
<dbReference type="RefSeq" id="XP_007830149.1">
    <property type="nucleotide sequence ID" value="XM_007831958.1"/>
</dbReference>
<dbReference type="GO" id="GO:0000981">
    <property type="term" value="F:DNA-binding transcription factor activity, RNA polymerase II-specific"/>
    <property type="evidence" value="ECO:0007669"/>
    <property type="project" value="TreeGrafter"/>
</dbReference>
<dbReference type="OrthoDB" id="189997at2759"/>
<dbReference type="InParanoid" id="W3XIU3"/>
<keyword evidence="7" id="KW-0539">Nucleus</keyword>
<sequence>METQASIMLGRPAGIPADDVDTEFPSDGGETQDSSSGIEHLSTGSPESSTTNLKRAIHTFRVRHLLSQIHSFVYSKSPACCFSKERHDRHIQHLRNKLEAWKSSIPAITCTTDPPMSLFGTSDWFALEYDYAILQLYRVKMVDPQADPGDPVFLECMGAAERICHHYRRQFPGGPASFTWVALHELFLAGLTYVHCLWASPAVRNAQRHGQVRDTCTNCTIVLVVMAERWSAVAPYRDLFEILANRTIRLIETDEHDQMDPIDIPTITGGQENEEAENWAHCMLPVFEAGMSNGYNDLLSRWTVDFALSN</sequence>
<keyword evidence="2" id="KW-0479">Metal-binding</keyword>
<protein>
    <recommendedName>
        <fullName evidence="9">Xylanolytic transcriptional activator regulatory domain-containing protein</fullName>
    </recommendedName>
</protein>
<evidence type="ECO:0000256" key="1">
    <source>
        <dbReference type="ARBA" id="ARBA00004123"/>
    </source>
</evidence>
<dbReference type="GO" id="GO:0005634">
    <property type="term" value="C:nucleus"/>
    <property type="evidence" value="ECO:0007669"/>
    <property type="project" value="UniProtKB-SubCell"/>
</dbReference>
<dbReference type="GO" id="GO:0045944">
    <property type="term" value="P:positive regulation of transcription by RNA polymerase II"/>
    <property type="evidence" value="ECO:0007669"/>
    <property type="project" value="TreeGrafter"/>
</dbReference>
<evidence type="ECO:0000256" key="6">
    <source>
        <dbReference type="ARBA" id="ARBA00023163"/>
    </source>
</evidence>
<feature type="domain" description="Xylanolytic transcriptional activator regulatory" evidence="9">
    <location>
        <begin position="1"/>
        <end position="102"/>
    </location>
</feature>
<evidence type="ECO:0000256" key="2">
    <source>
        <dbReference type="ARBA" id="ARBA00022723"/>
    </source>
</evidence>
<dbReference type="PANTHER" id="PTHR47782">
    <property type="entry name" value="ZN(II)2CYS6 TRANSCRIPTION FACTOR (EUROFUNG)-RELATED"/>
    <property type="match status" value="1"/>
</dbReference>
<dbReference type="GO" id="GO:0006351">
    <property type="term" value="P:DNA-templated transcription"/>
    <property type="evidence" value="ECO:0007669"/>
    <property type="project" value="InterPro"/>
</dbReference>
<evidence type="ECO:0000256" key="7">
    <source>
        <dbReference type="ARBA" id="ARBA00023242"/>
    </source>
</evidence>
<dbReference type="PANTHER" id="PTHR47782:SF12">
    <property type="entry name" value="ZN(II)2CYS6 TRANSCRIPTION FACTOR (EUROFUNG)"/>
    <property type="match status" value="1"/>
</dbReference>
<dbReference type="InterPro" id="IPR007219">
    <property type="entry name" value="XnlR_reg_dom"/>
</dbReference>
<name>W3XIU3_PESFW</name>
<keyword evidence="5" id="KW-0238">DNA-binding</keyword>
<comment type="subcellular location">
    <subcellularLocation>
        <location evidence="1">Nucleus</location>
    </subcellularLocation>
</comment>
<feature type="compositionally biased region" description="Polar residues" evidence="8">
    <location>
        <begin position="29"/>
        <end position="52"/>
    </location>
</feature>
<evidence type="ECO:0000313" key="10">
    <source>
        <dbReference type="EMBL" id="ETS85352.1"/>
    </source>
</evidence>
<proteinExistence type="predicted"/>
<keyword evidence="11" id="KW-1185">Reference proteome</keyword>
<dbReference type="CDD" id="cd12148">
    <property type="entry name" value="fungal_TF_MHR"/>
    <property type="match status" value="1"/>
</dbReference>
<organism evidence="10 11">
    <name type="scientific">Pestalotiopsis fici (strain W106-1 / CGMCC3.15140)</name>
    <dbReference type="NCBI Taxonomy" id="1229662"/>
    <lineage>
        <taxon>Eukaryota</taxon>
        <taxon>Fungi</taxon>
        <taxon>Dikarya</taxon>
        <taxon>Ascomycota</taxon>
        <taxon>Pezizomycotina</taxon>
        <taxon>Sordariomycetes</taxon>
        <taxon>Xylariomycetidae</taxon>
        <taxon>Amphisphaeriales</taxon>
        <taxon>Sporocadaceae</taxon>
        <taxon>Pestalotiopsis</taxon>
    </lineage>
</organism>
<keyword evidence="4" id="KW-0805">Transcription regulation</keyword>
<dbReference type="HOGENOM" id="CLU_946780_0_0_1"/>
<dbReference type="OMA" id="ERICHHY"/>
<keyword evidence="3" id="KW-0862">Zinc</keyword>
<evidence type="ECO:0000256" key="3">
    <source>
        <dbReference type="ARBA" id="ARBA00022833"/>
    </source>
</evidence>
<evidence type="ECO:0000256" key="5">
    <source>
        <dbReference type="ARBA" id="ARBA00023125"/>
    </source>
</evidence>
<dbReference type="Proteomes" id="UP000030651">
    <property type="component" value="Unassembled WGS sequence"/>
</dbReference>
<gene>
    <name evidence="10" type="ORF">PFICI_03377</name>
</gene>
<keyword evidence="6" id="KW-0804">Transcription</keyword>
<dbReference type="InterPro" id="IPR052202">
    <property type="entry name" value="Yeast_MetPath_Reg"/>
</dbReference>
<dbReference type="GO" id="GO:0043565">
    <property type="term" value="F:sequence-specific DNA binding"/>
    <property type="evidence" value="ECO:0007669"/>
    <property type="project" value="TreeGrafter"/>
</dbReference>
<dbReference type="GeneID" id="19268390"/>
<dbReference type="AlphaFoldDB" id="W3XIU3"/>
<feature type="region of interest" description="Disordered" evidence="8">
    <location>
        <begin position="1"/>
        <end position="52"/>
    </location>
</feature>
<evidence type="ECO:0000313" key="11">
    <source>
        <dbReference type="Proteomes" id="UP000030651"/>
    </source>
</evidence>